<dbReference type="EMBL" id="LAZR01008160">
    <property type="protein sequence ID" value="KKM80561.1"/>
    <property type="molecule type" value="Genomic_DNA"/>
</dbReference>
<organism evidence="1">
    <name type="scientific">marine sediment metagenome</name>
    <dbReference type="NCBI Taxonomy" id="412755"/>
    <lineage>
        <taxon>unclassified sequences</taxon>
        <taxon>metagenomes</taxon>
        <taxon>ecological metagenomes</taxon>
    </lineage>
</organism>
<protein>
    <submittedName>
        <fullName evidence="1">Uncharacterized protein</fullName>
    </submittedName>
</protein>
<proteinExistence type="predicted"/>
<comment type="caution">
    <text evidence="1">The sequence shown here is derived from an EMBL/GenBank/DDBJ whole genome shotgun (WGS) entry which is preliminary data.</text>
</comment>
<dbReference type="AlphaFoldDB" id="A0A0F9L0N6"/>
<sequence length="124" mass="13870">MCNITTIDRGERGRVTVEFDRRADIRATEVFVINQGPGDDPIEAGVSIICNDKGTIRNIDQLPMRKSKDILPEPLVDLKKEIREAWESVKAMSFFGGTCGKDVGSCRLGLQTCEIVKMDRLLKE</sequence>
<evidence type="ECO:0000313" key="1">
    <source>
        <dbReference type="EMBL" id="KKM80561.1"/>
    </source>
</evidence>
<reference evidence="1" key="1">
    <citation type="journal article" date="2015" name="Nature">
        <title>Complex archaea that bridge the gap between prokaryotes and eukaryotes.</title>
        <authorList>
            <person name="Spang A."/>
            <person name="Saw J.H."/>
            <person name="Jorgensen S.L."/>
            <person name="Zaremba-Niedzwiedzka K."/>
            <person name="Martijn J."/>
            <person name="Lind A.E."/>
            <person name="van Eijk R."/>
            <person name="Schleper C."/>
            <person name="Guy L."/>
            <person name="Ettema T.J."/>
        </authorList>
    </citation>
    <scope>NUCLEOTIDE SEQUENCE</scope>
</reference>
<name>A0A0F9L0N6_9ZZZZ</name>
<gene>
    <name evidence="1" type="ORF">LCGC14_1338680</name>
</gene>
<accession>A0A0F9L0N6</accession>